<feature type="transmembrane region" description="Helical" evidence="1">
    <location>
        <begin position="293"/>
        <end position="319"/>
    </location>
</feature>
<organism evidence="2 3">
    <name type="scientific">Ornatilinea apprima</name>
    <dbReference type="NCBI Taxonomy" id="1134406"/>
    <lineage>
        <taxon>Bacteria</taxon>
        <taxon>Bacillati</taxon>
        <taxon>Chloroflexota</taxon>
        <taxon>Anaerolineae</taxon>
        <taxon>Anaerolineales</taxon>
        <taxon>Anaerolineaceae</taxon>
        <taxon>Ornatilinea</taxon>
    </lineage>
</organism>
<name>A0A0N8GNB8_9CHLR</name>
<evidence type="ECO:0008006" key="4">
    <source>
        <dbReference type="Google" id="ProtNLM"/>
    </source>
</evidence>
<sequence length="429" mass="45280">MQPTQKTHWPSVLQVALSGLMLILLLPSAAGLLVVSAMGGLAQGASGQEVISLVHLAWMAALGAALQAPALVFGLARLLNWPLAQKERNPRRWLLLALAAWPLALAAGYGVNQLPGLSLVLLPPLQIAVVALPLAAFVLLGQMGLPRLTRQQNWGTVSFSLAITPLVTIAAEGVVGGLLLVALVVWLTSNPEAMEQIYRAGQRLSNAQMDPEALSRIIAPFLKNPQIIIGALTFTAGLVPLLEELFKPLALWLLAGKRLTPAQGFSGGLLAGAMFALFESLGMLASAAGAQDWLTLVIGRTGTGLLHVVTTGLVGWGLASAWQAGRYLRLGLAYLCAVLLHGIWNLFGILMGLLPVGGAVDLPQNLQGLTRLSQVAPLALGVLFLVLFSILLRGASLLRQEGNPIRIDISNHERVDPTQAKGVSTQGRE</sequence>
<evidence type="ECO:0000313" key="2">
    <source>
        <dbReference type="EMBL" id="KPL77658.1"/>
    </source>
</evidence>
<keyword evidence="1" id="KW-1133">Transmembrane helix</keyword>
<dbReference type="AlphaFoldDB" id="A0A0N8GNB8"/>
<feature type="transmembrane region" description="Helical" evidence="1">
    <location>
        <begin position="161"/>
        <end position="187"/>
    </location>
</feature>
<evidence type="ECO:0000313" key="3">
    <source>
        <dbReference type="Proteomes" id="UP000050417"/>
    </source>
</evidence>
<dbReference type="RefSeq" id="WP_075062600.1">
    <property type="nucleotide sequence ID" value="NZ_LGCL01000022.1"/>
</dbReference>
<keyword evidence="3" id="KW-1185">Reference proteome</keyword>
<gene>
    <name evidence="2" type="ORF">ADN00_08675</name>
</gene>
<comment type="caution">
    <text evidence="2">The sequence shown here is derived from an EMBL/GenBank/DDBJ whole genome shotgun (WGS) entry which is preliminary data.</text>
</comment>
<accession>A0A0N8GNB8</accession>
<feature type="transmembrane region" description="Helical" evidence="1">
    <location>
        <begin position="374"/>
        <end position="392"/>
    </location>
</feature>
<dbReference type="Pfam" id="PF13367">
    <property type="entry name" value="PrsW-protease"/>
    <property type="match status" value="1"/>
</dbReference>
<dbReference type="Proteomes" id="UP000050417">
    <property type="component" value="Unassembled WGS sequence"/>
</dbReference>
<dbReference type="GO" id="GO:0008233">
    <property type="term" value="F:peptidase activity"/>
    <property type="evidence" value="ECO:0007669"/>
    <property type="project" value="InterPro"/>
</dbReference>
<feature type="transmembrane region" description="Helical" evidence="1">
    <location>
        <begin position="54"/>
        <end position="81"/>
    </location>
</feature>
<dbReference type="STRING" id="1134406.ADN00_08675"/>
<evidence type="ECO:0000256" key="1">
    <source>
        <dbReference type="SAM" id="Phobius"/>
    </source>
</evidence>
<dbReference type="EMBL" id="LGCL01000022">
    <property type="protein sequence ID" value="KPL77658.1"/>
    <property type="molecule type" value="Genomic_DNA"/>
</dbReference>
<dbReference type="InterPro" id="IPR026898">
    <property type="entry name" value="PrsW"/>
</dbReference>
<reference evidence="2 3" key="1">
    <citation type="submission" date="2015-07" db="EMBL/GenBank/DDBJ databases">
        <title>Genome sequence of Ornatilinea apprima DSM 23815.</title>
        <authorList>
            <person name="Hemp J."/>
            <person name="Ward L.M."/>
            <person name="Pace L.A."/>
            <person name="Fischer W.W."/>
        </authorList>
    </citation>
    <scope>NUCLEOTIDE SEQUENCE [LARGE SCALE GENOMIC DNA]</scope>
    <source>
        <strain evidence="2 3">P3M-1</strain>
    </source>
</reference>
<keyword evidence="1" id="KW-0812">Transmembrane</keyword>
<feature type="transmembrane region" description="Helical" evidence="1">
    <location>
        <begin position="117"/>
        <end position="140"/>
    </location>
</feature>
<feature type="transmembrane region" description="Helical" evidence="1">
    <location>
        <begin position="227"/>
        <end position="246"/>
    </location>
</feature>
<keyword evidence="1" id="KW-0472">Membrane</keyword>
<feature type="transmembrane region" description="Helical" evidence="1">
    <location>
        <begin position="331"/>
        <end position="354"/>
    </location>
</feature>
<proteinExistence type="predicted"/>
<protein>
    <recommendedName>
        <fullName evidence="4">PrsW family intramembrane metalloprotease</fullName>
    </recommendedName>
</protein>
<feature type="transmembrane region" description="Helical" evidence="1">
    <location>
        <begin position="93"/>
        <end position="111"/>
    </location>
</feature>
<dbReference type="OrthoDB" id="165052at2"/>
<feature type="transmembrane region" description="Helical" evidence="1">
    <location>
        <begin position="267"/>
        <end position="287"/>
    </location>
</feature>